<name>A0A097EQE0_9GAMM</name>
<keyword evidence="1" id="KW-0812">Transmembrane</keyword>
<dbReference type="EMBL" id="CP009574">
    <property type="protein sequence ID" value="AIT09783.1"/>
    <property type="molecule type" value="Genomic_DNA"/>
</dbReference>
<keyword evidence="1" id="KW-1133">Transmembrane helix</keyword>
<feature type="transmembrane region" description="Helical" evidence="1">
    <location>
        <begin position="28"/>
        <end position="48"/>
    </location>
</feature>
<accession>A0A097EQE0</accession>
<evidence type="ECO:0000313" key="3">
    <source>
        <dbReference type="Proteomes" id="UP000029672"/>
    </source>
</evidence>
<dbReference type="OrthoDB" id="283083at2"/>
<organism evidence="2 3">
    <name type="scientific">Candidatus Francisella endociliophora</name>
    <dbReference type="NCBI Taxonomy" id="653937"/>
    <lineage>
        <taxon>Bacteria</taxon>
        <taxon>Pseudomonadati</taxon>
        <taxon>Pseudomonadota</taxon>
        <taxon>Gammaproteobacteria</taxon>
        <taxon>Thiotrichales</taxon>
        <taxon>Francisellaceae</taxon>
        <taxon>Francisella</taxon>
    </lineage>
</organism>
<keyword evidence="3" id="KW-1185">Reference proteome</keyword>
<reference evidence="2 3" key="1">
    <citation type="submission" date="2014-10" db="EMBL/GenBank/DDBJ databases">
        <title>Whole genome sequence of Francisella endociliophora strain FSC1006, isolated from a laboratory culture of the marine ciliate Euplotes raikovi.</title>
        <authorList>
            <person name="Granberg M."/>
            <person name="Backman S."/>
            <person name="Lundmark E."/>
            <person name="Nilsson E."/>
            <person name="Karlsson E."/>
            <person name="Thelaus J."/>
            <person name="Ohrman C."/>
            <person name="Larkeryd A."/>
            <person name="Stenberg P."/>
        </authorList>
    </citation>
    <scope>NUCLEOTIDE SEQUENCE [LARGE SCALE GENOMIC DNA]</scope>
    <source>
        <strain evidence="2 3">FSC1006</strain>
    </source>
</reference>
<evidence type="ECO:0000256" key="1">
    <source>
        <dbReference type="SAM" id="Phobius"/>
    </source>
</evidence>
<dbReference type="eggNOG" id="COG2304">
    <property type="taxonomic scope" value="Bacteria"/>
</dbReference>
<dbReference type="HOGENOM" id="CLU_113195_0_0_6"/>
<protein>
    <submittedName>
        <fullName evidence="2">Membrane protein</fullName>
    </submittedName>
</protein>
<dbReference type="STRING" id="1547445.LO80_07250"/>
<proteinExistence type="predicted"/>
<evidence type="ECO:0000313" key="2">
    <source>
        <dbReference type="EMBL" id="AIT09783.1"/>
    </source>
</evidence>
<sequence length="159" mass="18905">MQTNNNLLDQLKDIYLPERVSQWWPLAYGWWIVLAIIILAILVFLVLLHFRKKKKQYIDSIVNDLRSEVDNTYQQKPKEVLQQISVYLKRVAMQKFPNENVKTLHGEAWLEFLDSKLKQPNFVNTKANMLGNSYKPVELSKQELDEIMSVAEKWLRRML</sequence>
<gene>
    <name evidence="2" type="ORF">LO80_07250</name>
</gene>
<dbReference type="Proteomes" id="UP000029672">
    <property type="component" value="Chromosome"/>
</dbReference>
<dbReference type="RefSeq" id="WP_040010019.1">
    <property type="nucleotide sequence ID" value="NZ_CP009574.1"/>
</dbReference>
<dbReference type="AlphaFoldDB" id="A0A097EQE0"/>
<dbReference type="KEGG" id="frf:LO80_07250"/>
<keyword evidence="1" id="KW-0472">Membrane</keyword>
<dbReference type="Pfam" id="PF14316">
    <property type="entry name" value="DUF4381"/>
    <property type="match status" value="1"/>
</dbReference>
<dbReference type="InterPro" id="IPR025489">
    <property type="entry name" value="DUF4381"/>
</dbReference>